<dbReference type="GO" id="GO:0000463">
    <property type="term" value="P:maturation of LSU-rRNA from tricistronic rRNA transcript (SSU-rRNA, 5.8S rRNA, LSU-rRNA)"/>
    <property type="evidence" value="ECO:0007669"/>
    <property type="project" value="TreeGrafter"/>
</dbReference>
<accession>A0A9Q0KGN5</accession>
<dbReference type="Gene3D" id="3.30.1390.20">
    <property type="entry name" value="Ribosomal protein L30, ferredoxin-like fold domain"/>
    <property type="match status" value="1"/>
</dbReference>
<dbReference type="PANTHER" id="PTHR11524:SF36">
    <property type="entry name" value="LARGE RIBOSOMAL SUBUNIT PROTEIN UL30Z"/>
    <property type="match status" value="1"/>
</dbReference>
<dbReference type="GO" id="GO:0003735">
    <property type="term" value="F:structural constituent of ribosome"/>
    <property type="evidence" value="ECO:0007669"/>
    <property type="project" value="TreeGrafter"/>
</dbReference>
<keyword evidence="2" id="KW-1185">Reference proteome</keyword>
<name>A0A9Q0KGN5_9MAGN</name>
<evidence type="ECO:0000313" key="2">
    <source>
        <dbReference type="Proteomes" id="UP001141806"/>
    </source>
</evidence>
<dbReference type="Proteomes" id="UP001141806">
    <property type="component" value="Unassembled WGS sequence"/>
</dbReference>
<dbReference type="Gene3D" id="1.10.15.30">
    <property type="match status" value="1"/>
</dbReference>
<comment type="caution">
    <text evidence="1">The sequence shown here is derived from an EMBL/GenBank/DDBJ whole genome shotgun (WGS) entry which is preliminary data.</text>
</comment>
<organism evidence="1 2">
    <name type="scientific">Protea cynaroides</name>
    <dbReference type="NCBI Taxonomy" id="273540"/>
    <lineage>
        <taxon>Eukaryota</taxon>
        <taxon>Viridiplantae</taxon>
        <taxon>Streptophyta</taxon>
        <taxon>Embryophyta</taxon>
        <taxon>Tracheophyta</taxon>
        <taxon>Spermatophyta</taxon>
        <taxon>Magnoliopsida</taxon>
        <taxon>Proteales</taxon>
        <taxon>Proteaceae</taxon>
        <taxon>Protea</taxon>
    </lineage>
</organism>
<gene>
    <name evidence="1" type="ORF">NE237_003214</name>
</gene>
<dbReference type="OrthoDB" id="28644at2759"/>
<sequence length="273" mass="30602">MDIRVLLGPHFFVRLTSAFSIMLMHRSLVIVALLLHGCDSGALLHCLVKIMLCNHSMISGAMECIANTINPKHPRNIQLYVLNSTEALQGSHQERTRFLYAFKHGPDINTVFLSKLFSVQNSDLSVFSLAVLPHQLRKGMEVMKIDMVFARKLCWEKLLAVNVGVKLYLGIRFKGGFDMRSVWDLVNKRGCGKIDGQKVPLTDNNIYGILNIEGIVSEITLVGLHFKEVVSFLCPFQLNKPKKGLQGRKKLYNDGGDAGNREDHISELILALT</sequence>
<reference evidence="1" key="1">
    <citation type="journal article" date="2023" name="Plant J.">
        <title>The genome of the king protea, Protea cynaroides.</title>
        <authorList>
            <person name="Chang J."/>
            <person name="Duong T.A."/>
            <person name="Schoeman C."/>
            <person name="Ma X."/>
            <person name="Roodt D."/>
            <person name="Barker N."/>
            <person name="Li Z."/>
            <person name="Van de Peer Y."/>
            <person name="Mizrachi E."/>
        </authorList>
    </citation>
    <scope>NUCLEOTIDE SEQUENCE</scope>
    <source>
        <tissue evidence="1">Young leaves</tissue>
    </source>
</reference>
<dbReference type="AlphaFoldDB" id="A0A9Q0KGN5"/>
<dbReference type="GO" id="GO:0022625">
    <property type="term" value="C:cytosolic large ribosomal subunit"/>
    <property type="evidence" value="ECO:0007669"/>
    <property type="project" value="TreeGrafter"/>
</dbReference>
<protein>
    <submittedName>
        <fullName evidence="1">Uncharacterized protein</fullName>
    </submittedName>
</protein>
<proteinExistence type="predicted"/>
<dbReference type="PANTHER" id="PTHR11524">
    <property type="entry name" value="60S RIBOSOMAL PROTEIN L7"/>
    <property type="match status" value="1"/>
</dbReference>
<dbReference type="SUPFAM" id="SSF55129">
    <property type="entry name" value="Ribosomal protein L30p/L7e"/>
    <property type="match status" value="1"/>
</dbReference>
<dbReference type="InterPro" id="IPR039699">
    <property type="entry name" value="Ribosomal_uL30"/>
</dbReference>
<dbReference type="InterPro" id="IPR036919">
    <property type="entry name" value="Ribo_uL30_ferredoxin-like_sf"/>
</dbReference>
<dbReference type="EMBL" id="JAMYWD010000005">
    <property type="protein sequence ID" value="KAJ4970115.1"/>
    <property type="molecule type" value="Genomic_DNA"/>
</dbReference>
<evidence type="ECO:0000313" key="1">
    <source>
        <dbReference type="EMBL" id="KAJ4970115.1"/>
    </source>
</evidence>
<dbReference type="GO" id="GO:0003723">
    <property type="term" value="F:RNA binding"/>
    <property type="evidence" value="ECO:0007669"/>
    <property type="project" value="TreeGrafter"/>
</dbReference>